<dbReference type="SUPFAM" id="SSF57716">
    <property type="entry name" value="Glucocorticoid receptor-like (DNA-binding domain)"/>
    <property type="match status" value="1"/>
</dbReference>
<comment type="caution">
    <text evidence="9">The sequence shown here is derived from an EMBL/GenBank/DDBJ whole genome shotgun (WGS) entry which is preliminary data.</text>
</comment>
<keyword evidence="10" id="KW-1185">Reference proteome</keyword>
<reference evidence="9" key="1">
    <citation type="submission" date="2023-01" db="EMBL/GenBank/DDBJ databases">
        <title>The growth and conidiation of Purpureocillium lavendulum are regulated by nitrogen source and histone H3K14 acetylation.</title>
        <authorList>
            <person name="Tang P."/>
            <person name="Han J."/>
            <person name="Zhang C."/>
            <person name="Tang P."/>
            <person name="Qi F."/>
            <person name="Zhang K."/>
            <person name="Liang L."/>
        </authorList>
    </citation>
    <scope>NUCLEOTIDE SEQUENCE</scope>
    <source>
        <strain evidence="9">YMF1.00683</strain>
    </source>
</reference>
<dbReference type="PANTHER" id="PTHR47424">
    <property type="entry name" value="REGULATORY PROTEIN GAL4"/>
    <property type="match status" value="1"/>
</dbReference>
<dbReference type="PROSITE" id="PS50048">
    <property type="entry name" value="ZN2_CY6_FUNGAL_2"/>
    <property type="match status" value="1"/>
</dbReference>
<dbReference type="InterPro" id="IPR036864">
    <property type="entry name" value="Zn2-C6_fun-type_DNA-bd_sf"/>
</dbReference>
<dbReference type="CDD" id="cd00202">
    <property type="entry name" value="ZnF_GATA"/>
    <property type="match status" value="1"/>
</dbReference>
<proteinExistence type="predicted"/>
<keyword evidence="5" id="KW-0862">Zinc</keyword>
<dbReference type="Proteomes" id="UP001163105">
    <property type="component" value="Unassembled WGS sequence"/>
</dbReference>
<keyword evidence="4" id="KW-0539">Nucleus</keyword>
<dbReference type="GO" id="GO:0043565">
    <property type="term" value="F:sequence-specific DNA binding"/>
    <property type="evidence" value="ECO:0007669"/>
    <property type="project" value="InterPro"/>
</dbReference>
<keyword evidence="2" id="KW-0805">Transcription regulation</keyword>
<feature type="region of interest" description="Disordered" evidence="6">
    <location>
        <begin position="1281"/>
        <end position="1304"/>
    </location>
</feature>
<evidence type="ECO:0000256" key="5">
    <source>
        <dbReference type="PROSITE-ProRule" id="PRU00094"/>
    </source>
</evidence>
<dbReference type="GO" id="GO:0008270">
    <property type="term" value="F:zinc ion binding"/>
    <property type="evidence" value="ECO:0007669"/>
    <property type="project" value="UniProtKB-KW"/>
</dbReference>
<organism evidence="9 10">
    <name type="scientific">Purpureocillium lavendulum</name>
    <dbReference type="NCBI Taxonomy" id="1247861"/>
    <lineage>
        <taxon>Eukaryota</taxon>
        <taxon>Fungi</taxon>
        <taxon>Dikarya</taxon>
        <taxon>Ascomycota</taxon>
        <taxon>Pezizomycotina</taxon>
        <taxon>Sordariomycetes</taxon>
        <taxon>Hypocreomycetidae</taxon>
        <taxon>Hypocreales</taxon>
        <taxon>Ophiocordycipitaceae</taxon>
        <taxon>Purpureocillium</taxon>
    </lineage>
</organism>
<evidence type="ECO:0000313" key="9">
    <source>
        <dbReference type="EMBL" id="KAJ6441178.1"/>
    </source>
</evidence>
<gene>
    <name evidence="9" type="primary">PUT3</name>
    <name evidence="9" type="ORF">O9K51_06973</name>
</gene>
<dbReference type="EMBL" id="JAQHRD010000005">
    <property type="protein sequence ID" value="KAJ6441178.1"/>
    <property type="molecule type" value="Genomic_DNA"/>
</dbReference>
<dbReference type="Pfam" id="PF04082">
    <property type="entry name" value="Fungal_trans"/>
    <property type="match status" value="1"/>
</dbReference>
<dbReference type="Pfam" id="PF00320">
    <property type="entry name" value="GATA"/>
    <property type="match status" value="1"/>
</dbReference>
<keyword evidence="3" id="KW-0804">Transcription</keyword>
<dbReference type="Gene3D" id="3.30.50.10">
    <property type="entry name" value="Erythroid Transcription Factor GATA-1, subunit A"/>
    <property type="match status" value="1"/>
</dbReference>
<evidence type="ECO:0000313" key="10">
    <source>
        <dbReference type="Proteomes" id="UP001163105"/>
    </source>
</evidence>
<dbReference type="InterPro" id="IPR000679">
    <property type="entry name" value="Znf_GATA"/>
</dbReference>
<dbReference type="InterPro" id="IPR007219">
    <property type="entry name" value="XnlR_reg_dom"/>
</dbReference>
<accession>A0AB34FNX0</accession>
<dbReference type="GO" id="GO:0000981">
    <property type="term" value="F:DNA-binding transcription factor activity, RNA polymerase II-specific"/>
    <property type="evidence" value="ECO:0007669"/>
    <property type="project" value="InterPro"/>
</dbReference>
<dbReference type="SMART" id="SM00906">
    <property type="entry name" value="Fungal_trans"/>
    <property type="match status" value="1"/>
</dbReference>
<dbReference type="SMART" id="SM00066">
    <property type="entry name" value="GAL4"/>
    <property type="match status" value="1"/>
</dbReference>
<feature type="region of interest" description="Disordered" evidence="6">
    <location>
        <begin position="1"/>
        <end position="65"/>
    </location>
</feature>
<dbReference type="InterPro" id="IPR001138">
    <property type="entry name" value="Zn2Cys6_DnaBD"/>
</dbReference>
<dbReference type="PROSITE" id="PS50114">
    <property type="entry name" value="GATA_ZN_FINGER_2"/>
    <property type="match status" value="1"/>
</dbReference>
<evidence type="ECO:0000256" key="3">
    <source>
        <dbReference type="ARBA" id="ARBA00023163"/>
    </source>
</evidence>
<feature type="compositionally biased region" description="Basic and acidic residues" evidence="6">
    <location>
        <begin position="47"/>
        <end position="65"/>
    </location>
</feature>
<dbReference type="PRINTS" id="PR00755">
    <property type="entry name" value="AFLATOXINBRP"/>
</dbReference>
<feature type="domain" description="Zn(2)-C6 fungal-type" evidence="7">
    <location>
        <begin position="159"/>
        <end position="189"/>
    </location>
</feature>
<evidence type="ECO:0000259" key="7">
    <source>
        <dbReference type="PROSITE" id="PS50048"/>
    </source>
</evidence>
<feature type="region of interest" description="Disordered" evidence="6">
    <location>
        <begin position="87"/>
        <end position="112"/>
    </location>
</feature>
<dbReference type="SUPFAM" id="SSF57701">
    <property type="entry name" value="Zn2/Cys6 DNA-binding domain"/>
    <property type="match status" value="1"/>
</dbReference>
<evidence type="ECO:0000259" key="8">
    <source>
        <dbReference type="PROSITE" id="PS50114"/>
    </source>
</evidence>
<dbReference type="InterPro" id="IPR051127">
    <property type="entry name" value="Fungal_SecMet_Regulators"/>
</dbReference>
<evidence type="ECO:0000256" key="2">
    <source>
        <dbReference type="ARBA" id="ARBA00023015"/>
    </source>
</evidence>
<keyword evidence="1" id="KW-0479">Metal-binding</keyword>
<dbReference type="CDD" id="cd00067">
    <property type="entry name" value="GAL4"/>
    <property type="match status" value="1"/>
</dbReference>
<name>A0AB34FNX0_9HYPO</name>
<dbReference type="SMART" id="SM00401">
    <property type="entry name" value="ZnF_GATA"/>
    <property type="match status" value="1"/>
</dbReference>
<evidence type="ECO:0000256" key="4">
    <source>
        <dbReference type="ARBA" id="ARBA00023242"/>
    </source>
</evidence>
<dbReference type="GO" id="GO:0006351">
    <property type="term" value="P:DNA-templated transcription"/>
    <property type="evidence" value="ECO:0007669"/>
    <property type="project" value="InterPro"/>
</dbReference>
<sequence length="1322" mass="141128">MPLRPRALIAPQPIRRPAMSITGLSPSHASCARSPQDKRAGQGGEAQEGRHSRDAGPEKRLDKNEGFEMIRRELDADCTIVITSSPLASPVRPEKAAKEAPQNRQTHKPRRQRLSNAVMRCHACGTRDTPEWRTGPDGPGTLCNVCGLIFQKQQRRHLRCLHCRRRRSYCSKEKPACSRCRDAGLECVYEGARKVLVNETYLRELEAKAKALDKALAGAKSEDQEPDAGQQAARHDFDEPLVALTRLSLSSTSFQGPASSDSFLRSVRRLSGLGDGEGDGDGLARSLYEPGALPSRRQVRRSRLPPIDIARRLFAAQYMYIGTIFAFTDPRESFEQLLADAYRRGPPDPADGDACLRQAKVLLVLAFGQLYSVNQWVDFRGPPGFDYFTDALGLLPETHEEGSVLCVETLALAGYFMANMNRRDAAFQYIGKAVRMAVSLGLHEEADWTAAAAGGGEGGEGEDEDEQAEAEHRRRVWWSVYSMDRILCVKSGNPIAIQDEDVGVGPPSRLPADPEYCPAVVLRHYTELSRILGRIHTTIYRRPGQGAPRSGRSLIAAVQGIMTALSRWHRELPEGLRFEPARLRFSRESVGALAHYYQCINMAVRPLLFHVVQRRLRAGERGDWREGLSPTTVRVVDMCVGAAQDVVNMMAIAAQRDMVATYGYMDGEHIFSATIVLVMVCAAFPPDAASAAAMEAGLGLLRAMGERGNSHMGARYELLASLHAPARASPAVVADPGEPAFPVVSNSALDEPLHDDMDLGLWEEGFAYPAMDLEVLPSMSLSDLMYGTGPDKVEVQALVVPQAGQVAEVLLRNVAKLDGIGGATGCGAKAGAGAGMGRLAGTETYGCGSVAGGGGWSGGGGGGGGGSAGRALLGSGAGAVGARGLRVTRCETRTSTSYDVRAVLHVDGAVDGAEDVVAARDGAVVVVHEGRAEDGGRVEDAKQHKVELGVAGVDVIEEAVEGADEAQRVVDAVAADLEVGGRRGRRRHVLGQVRAEGVEEHRVGHGVQVVAVEDDPGPLGVGGLVGVLEVVGGGEAAHPGLEEALVLLHVGGAGDVLGQAEAVGELHDDLGLQLHVQQRRRGVALELEAGEADVAVGAVDERGARQQGRDLPIPGVEDAPHAAAHLAVELGHGPGDGLAVDVELLGLADGGAEDVPRLDEARLRLVPVARVQQRLHVEQVVVADGDDAVQLARRAVVRLGEPLRRLAQVRLELVLQLRVRVLRRARAHHEQQARPLQAERPVVGAQRPPAAVLVEEGWGVDDVVVVVDVVEEVLDERVWGGSAAGTGEKNENDRARKASPVYGRGGSTWSALASCGHEPASM</sequence>
<feature type="domain" description="GATA-type" evidence="8">
    <location>
        <begin position="115"/>
        <end position="151"/>
    </location>
</feature>
<keyword evidence="5" id="KW-0863">Zinc-finger</keyword>
<evidence type="ECO:0000256" key="6">
    <source>
        <dbReference type="SAM" id="MobiDB-lite"/>
    </source>
</evidence>
<dbReference type="InterPro" id="IPR013088">
    <property type="entry name" value="Znf_NHR/GATA"/>
</dbReference>
<dbReference type="CDD" id="cd12148">
    <property type="entry name" value="fungal_TF_MHR"/>
    <property type="match status" value="1"/>
</dbReference>
<dbReference type="Gene3D" id="4.10.240.10">
    <property type="entry name" value="Zn(2)-C6 fungal-type DNA-binding domain"/>
    <property type="match status" value="1"/>
</dbReference>
<evidence type="ECO:0000256" key="1">
    <source>
        <dbReference type="ARBA" id="ARBA00022723"/>
    </source>
</evidence>
<dbReference type="PANTHER" id="PTHR47424:SF6">
    <property type="entry name" value="PROLINE UTILIZATION TRANS-ACTIVATOR"/>
    <property type="match status" value="1"/>
</dbReference>
<protein>
    <submittedName>
        <fullName evidence="9">C6 transcription factor</fullName>
    </submittedName>
</protein>
<dbReference type="Pfam" id="PF00172">
    <property type="entry name" value="Zn_clus"/>
    <property type="match status" value="1"/>
</dbReference>